<dbReference type="Proteomes" id="UP000192775">
    <property type="component" value="Chromosome"/>
</dbReference>
<dbReference type="Gene3D" id="3.90.550.10">
    <property type="entry name" value="Spore Coat Polysaccharide Biosynthesis Protein SpsA, Chain A"/>
    <property type="match status" value="1"/>
</dbReference>
<sequence>MHARVTAVLVASNGGEHLPRTLEALAAQTRRPDTIIVVDCASTDDTQSLLAKSKPDHFIQASGRLSFGTAIDHALGVVAPPEHQDEWLWLLAHDTAPEPDALAALLAAVEVNPSVAAAGPKQMEWDDTAYLAAFGETVTRFGASVQLTEIELDQAQHDRMSDVLGMGAAGLLVRHRVWNELGGFDPALPTADNALDFSIRVRLAGHRVLAVPAARVATDGDGLSGPGRSQKGSARRRRQAAARAAQLHRRLVYAPGAAVALLWLSLVPLAVVRALFQLVRKQPGAVGGEFSAAFRTAFGSHIGEARRRLKAAKRVGWSAIAPLRMPGDEVRRRRSLQREIALTYLRGDRDRIQFIASGGLATVLVMALVGFVLFIPLFGAAALLGGGALPLSSDAGSLWAQIGVGFRDIGLGFTGAADPFAAVLAVLGSITFWSPSFVLVCLYLVTLPLAALAAWFCAAALTDRPLARTTAAVLWAIAPPLLSGLDAGMIGPVIAHLLLPWLVLAALSAPRSWSASGMAAILFAAVAAAAPSLWPALLVMWVAATIASRRDVARLIGIPIPALVLFAPLAYDQWMRGTPLALLADPGVPVWRDPAGAVDLLLGLPQRGLSGWVDLAGQVGISSTLVGIIAVVLIVPLALTALVALFLPRSYAALASIGIAILGLGTALLAGQLQLATSGSHSVAIWSGSGLSLYWLGMVGAAVLALHSLRSFAAVPAVIGSVAIGVLVLPLGLGVLLGTAEVVPGSGRQMPAFVVAEAIANPRVGTLVLSPQADGGLAASVVHGAGPTLDQQSTLASTSALSGAGSDTLDELVGNAASISGSDVSGELNALGIAFVLLQPVSAAESSTEAAATVARTSNALGSNPSLTLVGDTSVGGLWQVGSAQPLPSLPAPVPSNVGTPLGILVLVVQGAVFLIALLLALPAGRLQVQGGRAVSSTAHVAAAHSTAEAIAEDKTSEYDDDEVAGDEPEMLDEVRADEETPVREVPVGTIVGGSGFVPVEPPAPTAPATTGAAAASTAAAPAGPVILVEDERPAPDSVVEVPSESGPAAEEVDVVVLADPGSAEDAVVAPAPGPADARGADGGVSDARISDARVSDAESADADSDSAASDAAGSDASASPVAQPVAPTPDLEEPAAADDASPAGATDPGYDPDDETVLSVRDAIARHDAQRRGDDDAR</sequence>
<name>A0A1X9LNX7_9MICO</name>
<feature type="compositionally biased region" description="Low complexity" evidence="1">
    <location>
        <begin position="1106"/>
        <end position="1130"/>
    </location>
</feature>
<keyword evidence="2" id="KW-0812">Transmembrane</keyword>
<feature type="compositionally biased region" description="Low complexity" evidence="1">
    <location>
        <begin position="1055"/>
        <end position="1078"/>
    </location>
</feature>
<evidence type="ECO:0000313" key="3">
    <source>
        <dbReference type="EMBL" id="ARJ05978.1"/>
    </source>
</evidence>
<dbReference type="STRING" id="1619308.B5808_12650"/>
<feature type="transmembrane region" description="Helical" evidence="2">
    <location>
        <begin position="619"/>
        <end position="644"/>
    </location>
</feature>
<feature type="region of interest" description="Disordered" evidence="1">
    <location>
        <begin position="1033"/>
        <end position="1179"/>
    </location>
</feature>
<proteinExistence type="predicted"/>
<feature type="compositionally biased region" description="Low complexity" evidence="1">
    <location>
        <begin position="1138"/>
        <end position="1150"/>
    </location>
</feature>
<feature type="transmembrane region" description="Helical" evidence="2">
    <location>
        <begin position="713"/>
        <end position="737"/>
    </location>
</feature>
<feature type="transmembrane region" description="Helical" evidence="2">
    <location>
        <begin position="251"/>
        <end position="272"/>
    </location>
</feature>
<protein>
    <submittedName>
        <fullName evidence="3">Uncharacterized protein</fullName>
    </submittedName>
</protein>
<dbReference type="PANTHER" id="PTHR43685">
    <property type="entry name" value="GLYCOSYLTRANSFERASE"/>
    <property type="match status" value="1"/>
</dbReference>
<gene>
    <name evidence="3" type="ORF">B5808_12650</name>
</gene>
<keyword evidence="2" id="KW-1133">Transmembrane helix</keyword>
<dbReference type="InterPro" id="IPR029044">
    <property type="entry name" value="Nucleotide-diphossugar_trans"/>
</dbReference>
<dbReference type="PANTHER" id="PTHR43685:SF3">
    <property type="entry name" value="SLR2126 PROTEIN"/>
    <property type="match status" value="1"/>
</dbReference>
<evidence type="ECO:0000256" key="1">
    <source>
        <dbReference type="SAM" id="MobiDB-lite"/>
    </source>
</evidence>
<evidence type="ECO:0000313" key="4">
    <source>
        <dbReference type="Proteomes" id="UP000192775"/>
    </source>
</evidence>
<evidence type="ECO:0000256" key="2">
    <source>
        <dbReference type="SAM" id="Phobius"/>
    </source>
</evidence>
<feature type="transmembrane region" description="Helical" evidence="2">
    <location>
        <begin position="354"/>
        <end position="384"/>
    </location>
</feature>
<dbReference type="Pfam" id="PF13641">
    <property type="entry name" value="Glyco_tranf_2_3"/>
    <property type="match status" value="1"/>
</dbReference>
<dbReference type="InterPro" id="IPR050834">
    <property type="entry name" value="Glycosyltransf_2"/>
</dbReference>
<keyword evidence="4" id="KW-1185">Reference proteome</keyword>
<dbReference type="RefSeq" id="WP_085020116.1">
    <property type="nucleotide sequence ID" value="NZ_BMHD01000001.1"/>
</dbReference>
<feature type="transmembrane region" description="Helical" evidence="2">
    <location>
        <begin position="437"/>
        <end position="461"/>
    </location>
</feature>
<dbReference type="AlphaFoldDB" id="A0A1X9LNX7"/>
<accession>A0A1X9LNX7</accession>
<feature type="transmembrane region" description="Helical" evidence="2">
    <location>
        <begin position="552"/>
        <end position="571"/>
    </location>
</feature>
<keyword evidence="2" id="KW-0472">Membrane</keyword>
<dbReference type="KEGG" id="cphy:B5808_12650"/>
<feature type="compositionally biased region" description="Basic and acidic residues" evidence="1">
    <location>
        <begin position="1164"/>
        <end position="1179"/>
    </location>
</feature>
<dbReference type="SUPFAM" id="SSF53448">
    <property type="entry name" value="Nucleotide-diphospho-sugar transferases"/>
    <property type="match status" value="1"/>
</dbReference>
<feature type="transmembrane region" description="Helical" evidence="2">
    <location>
        <begin position="651"/>
        <end position="671"/>
    </location>
</feature>
<organism evidence="3 4">
    <name type="scientific">Cnuibacter physcomitrellae</name>
    <dbReference type="NCBI Taxonomy" id="1619308"/>
    <lineage>
        <taxon>Bacteria</taxon>
        <taxon>Bacillati</taxon>
        <taxon>Actinomycetota</taxon>
        <taxon>Actinomycetes</taxon>
        <taxon>Micrococcales</taxon>
        <taxon>Microbacteriaceae</taxon>
        <taxon>Cnuibacter</taxon>
    </lineage>
</organism>
<feature type="transmembrane region" description="Helical" evidence="2">
    <location>
        <begin position="519"/>
        <end position="540"/>
    </location>
</feature>
<reference evidence="3 4" key="1">
    <citation type="submission" date="2017-04" db="EMBL/GenBank/DDBJ databases">
        <authorList>
            <person name="Afonso C.L."/>
            <person name="Miller P.J."/>
            <person name="Scott M.A."/>
            <person name="Spackman E."/>
            <person name="Goraichik I."/>
            <person name="Dimitrov K.M."/>
            <person name="Suarez D.L."/>
            <person name="Swayne D.E."/>
        </authorList>
    </citation>
    <scope>NUCLEOTIDE SEQUENCE [LARGE SCALE GENOMIC DNA]</scope>
    <source>
        <strain evidence="4">XA(T)</strain>
    </source>
</reference>
<feature type="transmembrane region" description="Helical" evidence="2">
    <location>
        <begin position="473"/>
        <end position="499"/>
    </location>
</feature>
<feature type="transmembrane region" description="Helical" evidence="2">
    <location>
        <begin position="683"/>
        <end position="706"/>
    </location>
</feature>
<dbReference type="EMBL" id="CP020715">
    <property type="protein sequence ID" value="ARJ05978.1"/>
    <property type="molecule type" value="Genomic_DNA"/>
</dbReference>